<dbReference type="Pfam" id="PF07542">
    <property type="entry name" value="ATP12"/>
    <property type="match status" value="1"/>
</dbReference>
<dbReference type="EMBL" id="JAQIIO010000002">
    <property type="protein sequence ID" value="MDA5093289.1"/>
    <property type="molecule type" value="Genomic_DNA"/>
</dbReference>
<name>A0ABT4VYN9_9RHOB</name>
<comment type="similarity">
    <text evidence="1">Belongs to the ATP12 family.</text>
</comment>
<gene>
    <name evidence="4" type="ORF">O2N63_04235</name>
</gene>
<evidence type="ECO:0000256" key="1">
    <source>
        <dbReference type="ARBA" id="ARBA00008231"/>
    </source>
</evidence>
<evidence type="ECO:0000256" key="3">
    <source>
        <dbReference type="ARBA" id="ARBA00023186"/>
    </source>
</evidence>
<evidence type="ECO:0000313" key="4">
    <source>
        <dbReference type="EMBL" id="MDA5093289.1"/>
    </source>
</evidence>
<evidence type="ECO:0000313" key="5">
    <source>
        <dbReference type="Proteomes" id="UP001528040"/>
    </source>
</evidence>
<dbReference type="RefSeq" id="WP_271052987.1">
    <property type="nucleotide sequence ID" value="NZ_JAQIIO010000002.1"/>
</dbReference>
<dbReference type="PANTHER" id="PTHR21013:SF10">
    <property type="entry name" value="ATP SYNTHASE MITOCHONDRIAL F1 COMPLEX ASSEMBLY FACTOR 2"/>
    <property type="match status" value="1"/>
</dbReference>
<keyword evidence="2" id="KW-0809">Transit peptide</keyword>
<dbReference type="PANTHER" id="PTHR21013">
    <property type="entry name" value="ATP SYNTHASE MITOCHONDRIAL F1 COMPLEX ASSEMBLY FACTOR 2/ATP12 PROTEIN, MITOCHONDRIAL PRECURSOR"/>
    <property type="match status" value="1"/>
</dbReference>
<organism evidence="4 5">
    <name type="scientific">Aliiroseovarius salicola</name>
    <dbReference type="NCBI Taxonomy" id="3009082"/>
    <lineage>
        <taxon>Bacteria</taxon>
        <taxon>Pseudomonadati</taxon>
        <taxon>Pseudomonadota</taxon>
        <taxon>Alphaproteobacteria</taxon>
        <taxon>Rhodobacterales</taxon>
        <taxon>Paracoccaceae</taxon>
        <taxon>Aliiroseovarius</taxon>
    </lineage>
</organism>
<dbReference type="Proteomes" id="UP001528040">
    <property type="component" value="Unassembled WGS sequence"/>
</dbReference>
<dbReference type="SUPFAM" id="SSF160909">
    <property type="entry name" value="ATP12-like"/>
    <property type="match status" value="1"/>
</dbReference>
<keyword evidence="5" id="KW-1185">Reference proteome</keyword>
<dbReference type="InterPro" id="IPR023335">
    <property type="entry name" value="ATP12_ortho_dom_sf"/>
</dbReference>
<dbReference type="Gene3D" id="1.10.3580.10">
    <property type="entry name" value="ATP12 ATPase"/>
    <property type="match status" value="1"/>
</dbReference>
<dbReference type="Gene3D" id="3.30.2180.10">
    <property type="entry name" value="ATP12-like"/>
    <property type="match status" value="1"/>
</dbReference>
<accession>A0ABT4VYN9</accession>
<sequence>MSGWAAKRFWKQTEVAEVAADLGGGFTITLDGRAVKTPAKTAFAVPTRALAEAIAAEWDAQENEINPNTMPVTRMANSAIDKVSTQFEAVADMLAAYGDSDLLCYRATQPEELIDRQAANWDPVLDWAAETFEARLKPVSGVIHEAQDSATLARLTAEVHALTPFELAAFHDLVGISGSLVLGLAVAKGHLSADQAWDLSRIDEKWQEEQWGEDDEATEQATLKRVAFVEASEFFRHCAG</sequence>
<reference evidence="4 5" key="1">
    <citation type="submission" date="2023-01" db="EMBL/GenBank/DDBJ databases">
        <authorList>
            <person name="Yoon J.-W."/>
        </authorList>
    </citation>
    <scope>NUCLEOTIDE SEQUENCE [LARGE SCALE GENOMIC DNA]</scope>
    <source>
        <strain evidence="4 5">KMU-50</strain>
    </source>
</reference>
<protein>
    <submittedName>
        <fullName evidence="4">ATPase</fullName>
    </submittedName>
</protein>
<dbReference type="InterPro" id="IPR011419">
    <property type="entry name" value="ATP12_ATP_synth-F1-assembly"/>
</dbReference>
<comment type="caution">
    <text evidence="4">The sequence shown here is derived from an EMBL/GenBank/DDBJ whole genome shotgun (WGS) entry which is preliminary data.</text>
</comment>
<dbReference type="InterPro" id="IPR042272">
    <property type="entry name" value="ATP12_ATP_synth-F1-assembly_N"/>
</dbReference>
<evidence type="ECO:0000256" key="2">
    <source>
        <dbReference type="ARBA" id="ARBA00022946"/>
    </source>
</evidence>
<proteinExistence type="inferred from homology"/>
<keyword evidence="3" id="KW-0143">Chaperone</keyword>